<evidence type="ECO:0000256" key="3">
    <source>
        <dbReference type="ARBA" id="ARBA00004742"/>
    </source>
</evidence>
<dbReference type="PROSITE" id="PS00165">
    <property type="entry name" value="DEHYDRATASE_SER_THR"/>
    <property type="match status" value="1"/>
</dbReference>
<comment type="catalytic activity">
    <reaction evidence="10">
        <text>L-serine = pyruvate + NH4(+)</text>
        <dbReference type="Rhea" id="RHEA:19169"/>
        <dbReference type="ChEBI" id="CHEBI:15361"/>
        <dbReference type="ChEBI" id="CHEBI:28938"/>
        <dbReference type="ChEBI" id="CHEBI:33384"/>
        <dbReference type="EC" id="4.3.1.17"/>
    </reaction>
</comment>
<dbReference type="GO" id="GO:0009097">
    <property type="term" value="P:isoleucine biosynthetic process"/>
    <property type="evidence" value="ECO:0007669"/>
    <property type="project" value="TreeGrafter"/>
</dbReference>
<keyword evidence="13" id="KW-1185">Reference proteome</keyword>
<dbReference type="GO" id="GO:0003941">
    <property type="term" value="F:L-serine ammonia-lyase activity"/>
    <property type="evidence" value="ECO:0007669"/>
    <property type="project" value="UniProtKB-EC"/>
</dbReference>
<dbReference type="FunFam" id="3.40.50.1100:FF:000040">
    <property type="entry name" value="L-serine dehydratase, putative"/>
    <property type="match status" value="1"/>
</dbReference>
<gene>
    <name evidence="12" type="ORF">F5X68DRAFT_167728</name>
</gene>
<dbReference type="AlphaFoldDB" id="A0A9P8VF35"/>
<keyword evidence="6" id="KW-0312">Gluconeogenesis</keyword>
<keyword evidence="8" id="KW-0663">Pyridoxal phosphate</keyword>
<keyword evidence="7" id="KW-0963">Cytoplasm</keyword>
<feature type="domain" description="Tryptophan synthase beta chain-like PALP" evidence="11">
    <location>
        <begin position="12"/>
        <end position="332"/>
    </location>
</feature>
<dbReference type="OrthoDB" id="7773036at2759"/>
<dbReference type="Pfam" id="PF00291">
    <property type="entry name" value="PALP"/>
    <property type="match status" value="1"/>
</dbReference>
<dbReference type="GO" id="GO:0005737">
    <property type="term" value="C:cytoplasm"/>
    <property type="evidence" value="ECO:0007669"/>
    <property type="project" value="UniProtKB-SubCell"/>
</dbReference>
<accession>A0A9P8VF35</accession>
<dbReference type="EMBL" id="JAGSXJ010000008">
    <property type="protein sequence ID" value="KAH6689007.1"/>
    <property type="molecule type" value="Genomic_DNA"/>
</dbReference>
<evidence type="ECO:0000256" key="2">
    <source>
        <dbReference type="ARBA" id="ARBA00004496"/>
    </source>
</evidence>
<dbReference type="InterPro" id="IPR000634">
    <property type="entry name" value="Ser/Thr_deHydtase_PyrdxlP-BS"/>
</dbReference>
<organism evidence="12 13">
    <name type="scientific">Plectosphaerella plurivora</name>
    <dbReference type="NCBI Taxonomy" id="936078"/>
    <lineage>
        <taxon>Eukaryota</taxon>
        <taxon>Fungi</taxon>
        <taxon>Dikarya</taxon>
        <taxon>Ascomycota</taxon>
        <taxon>Pezizomycotina</taxon>
        <taxon>Sordariomycetes</taxon>
        <taxon>Hypocreomycetidae</taxon>
        <taxon>Glomerellales</taxon>
        <taxon>Plectosphaerellaceae</taxon>
        <taxon>Plectosphaerella</taxon>
    </lineage>
</organism>
<evidence type="ECO:0000256" key="7">
    <source>
        <dbReference type="ARBA" id="ARBA00022490"/>
    </source>
</evidence>
<protein>
    <recommendedName>
        <fullName evidence="5">L-serine ammonia-lyase</fullName>
        <ecNumber evidence="5">4.3.1.17</ecNumber>
    </recommendedName>
</protein>
<dbReference type="EC" id="4.3.1.17" evidence="5"/>
<evidence type="ECO:0000256" key="9">
    <source>
        <dbReference type="ARBA" id="ARBA00023239"/>
    </source>
</evidence>
<comment type="pathway">
    <text evidence="3">Carbohydrate biosynthesis; gluconeogenesis.</text>
</comment>
<reference evidence="12" key="1">
    <citation type="journal article" date="2021" name="Nat. Commun.">
        <title>Genetic determinants of endophytism in the Arabidopsis root mycobiome.</title>
        <authorList>
            <person name="Mesny F."/>
            <person name="Miyauchi S."/>
            <person name="Thiergart T."/>
            <person name="Pickel B."/>
            <person name="Atanasova L."/>
            <person name="Karlsson M."/>
            <person name="Huettel B."/>
            <person name="Barry K.W."/>
            <person name="Haridas S."/>
            <person name="Chen C."/>
            <person name="Bauer D."/>
            <person name="Andreopoulos W."/>
            <person name="Pangilinan J."/>
            <person name="LaButti K."/>
            <person name="Riley R."/>
            <person name="Lipzen A."/>
            <person name="Clum A."/>
            <person name="Drula E."/>
            <person name="Henrissat B."/>
            <person name="Kohler A."/>
            <person name="Grigoriev I.V."/>
            <person name="Martin F.M."/>
            <person name="Hacquard S."/>
        </authorList>
    </citation>
    <scope>NUCLEOTIDE SEQUENCE</scope>
    <source>
        <strain evidence="12">MPI-SDFR-AT-0117</strain>
    </source>
</reference>
<dbReference type="SUPFAM" id="SSF53686">
    <property type="entry name" value="Tryptophan synthase beta subunit-like PLP-dependent enzymes"/>
    <property type="match status" value="1"/>
</dbReference>
<dbReference type="GO" id="GO:0006094">
    <property type="term" value="P:gluconeogenesis"/>
    <property type="evidence" value="ECO:0007669"/>
    <property type="project" value="UniProtKB-KW"/>
</dbReference>
<dbReference type="PANTHER" id="PTHR48078">
    <property type="entry name" value="THREONINE DEHYDRATASE, MITOCHONDRIAL-RELATED"/>
    <property type="match status" value="1"/>
</dbReference>
<dbReference type="GO" id="GO:0030170">
    <property type="term" value="F:pyridoxal phosphate binding"/>
    <property type="evidence" value="ECO:0007669"/>
    <property type="project" value="InterPro"/>
</dbReference>
<comment type="subcellular location">
    <subcellularLocation>
        <location evidence="2">Cytoplasm</location>
    </subcellularLocation>
</comment>
<keyword evidence="9" id="KW-0456">Lyase</keyword>
<evidence type="ECO:0000256" key="6">
    <source>
        <dbReference type="ARBA" id="ARBA00022432"/>
    </source>
</evidence>
<dbReference type="Proteomes" id="UP000770015">
    <property type="component" value="Unassembled WGS sequence"/>
</dbReference>
<evidence type="ECO:0000259" key="11">
    <source>
        <dbReference type="Pfam" id="PF00291"/>
    </source>
</evidence>
<evidence type="ECO:0000256" key="10">
    <source>
        <dbReference type="ARBA" id="ARBA00049406"/>
    </source>
</evidence>
<evidence type="ECO:0000313" key="13">
    <source>
        <dbReference type="Proteomes" id="UP000770015"/>
    </source>
</evidence>
<sequence length="354" mass="36855">MGSVTPPLKQPWIETPLIPSPDLSRAAGCNILLKLENLQPSGSFKSRGVGNLVARAAASSPEATASAHFYCSSGGNAGLACAHAAIALSRPCTIVTPITAPAVVLDRLRSLGARVVVSGADWKECDAYMRDVLMAEDKHAVYVPPFDHPHVWEGHSSMVREIEGQVSGPLHGIVDSVGGGGLLNGIMQGVEDWTASPRPAVVAVETKGADSLNASILAGEHVTIPGITSIATSLGATRVSDKTWDWAYRKARLGGKPAPPNGPPAALEGVVVSDAEAAIACIRFGDAARIVVEPACGATIATAYNGALRRVLGAGLSDEEWRQRTVVLVVCGGSNVNISVLEGYRQTYGSLVEW</sequence>
<dbReference type="GO" id="GO:0006567">
    <property type="term" value="P:L-threonine catabolic process"/>
    <property type="evidence" value="ECO:0007669"/>
    <property type="project" value="TreeGrafter"/>
</dbReference>
<dbReference type="InterPro" id="IPR050147">
    <property type="entry name" value="Ser/Thr_Dehydratase"/>
</dbReference>
<comment type="similarity">
    <text evidence="4">Belongs to the serine/threonine dehydratase family.</text>
</comment>
<comment type="caution">
    <text evidence="12">The sequence shown here is derived from an EMBL/GenBank/DDBJ whole genome shotgun (WGS) entry which is preliminary data.</text>
</comment>
<evidence type="ECO:0000256" key="4">
    <source>
        <dbReference type="ARBA" id="ARBA00010869"/>
    </source>
</evidence>
<dbReference type="Gene3D" id="3.40.50.1100">
    <property type="match status" value="2"/>
</dbReference>
<dbReference type="InterPro" id="IPR001926">
    <property type="entry name" value="TrpB-like_PALP"/>
</dbReference>
<dbReference type="GO" id="GO:0004794">
    <property type="term" value="F:threonine deaminase activity"/>
    <property type="evidence" value="ECO:0007669"/>
    <property type="project" value="TreeGrafter"/>
</dbReference>
<name>A0A9P8VF35_9PEZI</name>
<evidence type="ECO:0000256" key="5">
    <source>
        <dbReference type="ARBA" id="ARBA00012093"/>
    </source>
</evidence>
<comment type="cofactor">
    <cofactor evidence="1">
        <name>pyridoxal 5'-phosphate</name>
        <dbReference type="ChEBI" id="CHEBI:597326"/>
    </cofactor>
</comment>
<evidence type="ECO:0000313" key="12">
    <source>
        <dbReference type="EMBL" id="KAH6689007.1"/>
    </source>
</evidence>
<proteinExistence type="inferred from homology"/>
<dbReference type="InterPro" id="IPR036052">
    <property type="entry name" value="TrpB-like_PALP_sf"/>
</dbReference>
<dbReference type="PANTHER" id="PTHR48078:SF2">
    <property type="entry name" value="CATABOLIC L-SERINE_THREONINE DEHYDRATASE"/>
    <property type="match status" value="1"/>
</dbReference>
<evidence type="ECO:0000256" key="1">
    <source>
        <dbReference type="ARBA" id="ARBA00001933"/>
    </source>
</evidence>
<evidence type="ECO:0000256" key="8">
    <source>
        <dbReference type="ARBA" id="ARBA00022898"/>
    </source>
</evidence>
<dbReference type="GO" id="GO:0006565">
    <property type="term" value="P:L-serine catabolic process"/>
    <property type="evidence" value="ECO:0007669"/>
    <property type="project" value="TreeGrafter"/>
</dbReference>